<evidence type="ECO:0000313" key="15">
    <source>
        <dbReference type="EMBL" id="KAK7072441.1"/>
    </source>
</evidence>
<feature type="region of interest" description="Disordered" evidence="13">
    <location>
        <begin position="447"/>
        <end position="474"/>
    </location>
</feature>
<dbReference type="InterPro" id="IPR051254">
    <property type="entry name" value="PPP1R15"/>
</dbReference>
<feature type="region of interest" description="Disordered" evidence="13">
    <location>
        <begin position="172"/>
        <end position="290"/>
    </location>
</feature>
<feature type="compositionally biased region" description="Basic and acidic residues" evidence="13">
    <location>
        <begin position="248"/>
        <end position="265"/>
    </location>
</feature>
<proteinExistence type="inferred from homology"/>
<dbReference type="PANTHER" id="PTHR16489">
    <property type="entry name" value="GH11727P"/>
    <property type="match status" value="1"/>
</dbReference>
<dbReference type="GO" id="GO:0034976">
    <property type="term" value="P:response to endoplasmic reticulum stress"/>
    <property type="evidence" value="ECO:0007669"/>
    <property type="project" value="TreeGrafter"/>
</dbReference>
<keyword evidence="6" id="KW-0945">Host-virus interaction</keyword>
<name>A0AAN8ZXQ3_HALRR</name>
<feature type="domain" description="Protein phosphatase 1 regulatory subunit 15A/B C-terminal" evidence="14">
    <location>
        <begin position="629"/>
        <end position="672"/>
    </location>
</feature>
<comment type="similarity">
    <text evidence="3">Belongs to the PPP1R15 family.</text>
</comment>
<evidence type="ECO:0000256" key="11">
    <source>
        <dbReference type="ARBA" id="ARBA00023280"/>
    </source>
</evidence>
<keyword evidence="8" id="KW-1114">Inhibition of host interferon signaling pathway by virus</keyword>
<dbReference type="InterPro" id="IPR019523">
    <property type="entry name" value="Prot_Pase1_reg-su15A/B_C"/>
</dbReference>
<comment type="function">
    <text evidence="1">Interacts with the host phosphatase PP1 catalytic subunit (PPP1CB) and recruits it to dephosphorylate EIF2S1/eIF2alpha and therefore restores the host translation that has been shut-down by the host. Also inhibits the EIF2S1/eIF2alpha-ATF4-DDIT3/CHOP pathway.</text>
</comment>
<dbReference type="GO" id="GO:0000164">
    <property type="term" value="C:protein phosphatase type 1 complex"/>
    <property type="evidence" value="ECO:0007669"/>
    <property type="project" value="TreeGrafter"/>
</dbReference>
<evidence type="ECO:0000259" key="14">
    <source>
        <dbReference type="Pfam" id="PF10488"/>
    </source>
</evidence>
<dbReference type="GO" id="GO:0005783">
    <property type="term" value="C:endoplasmic reticulum"/>
    <property type="evidence" value="ECO:0007669"/>
    <property type="project" value="TreeGrafter"/>
</dbReference>
<dbReference type="PANTHER" id="PTHR16489:SF12">
    <property type="entry name" value="GH11727P"/>
    <property type="match status" value="1"/>
</dbReference>
<dbReference type="Proteomes" id="UP001381693">
    <property type="component" value="Unassembled WGS sequence"/>
</dbReference>
<dbReference type="EMBL" id="JAXCGZ010013484">
    <property type="protein sequence ID" value="KAK7072441.1"/>
    <property type="molecule type" value="Genomic_DNA"/>
</dbReference>
<accession>A0AAN8ZXQ3</accession>
<gene>
    <name evidence="15" type="ORF">SK128_027437</name>
</gene>
<evidence type="ECO:0000256" key="9">
    <source>
        <dbReference type="ARBA" id="ARBA00022921"/>
    </source>
</evidence>
<organism evidence="15 16">
    <name type="scientific">Halocaridina rubra</name>
    <name type="common">Hawaiian red shrimp</name>
    <dbReference type="NCBI Taxonomy" id="373956"/>
    <lineage>
        <taxon>Eukaryota</taxon>
        <taxon>Metazoa</taxon>
        <taxon>Ecdysozoa</taxon>
        <taxon>Arthropoda</taxon>
        <taxon>Crustacea</taxon>
        <taxon>Multicrustacea</taxon>
        <taxon>Malacostraca</taxon>
        <taxon>Eumalacostraca</taxon>
        <taxon>Eucarida</taxon>
        <taxon>Decapoda</taxon>
        <taxon>Pleocyemata</taxon>
        <taxon>Caridea</taxon>
        <taxon>Atyoidea</taxon>
        <taxon>Atyidae</taxon>
        <taxon>Halocaridina</taxon>
    </lineage>
</organism>
<protein>
    <recommendedName>
        <fullName evidence="5">Protein DP71L</fullName>
    </recommendedName>
    <alternativeName>
        <fullName evidence="12">MyD116 homolog</fullName>
    </alternativeName>
</protein>
<evidence type="ECO:0000256" key="10">
    <source>
        <dbReference type="ARBA" id="ARBA00023258"/>
    </source>
</evidence>
<evidence type="ECO:0000256" key="3">
    <source>
        <dbReference type="ARBA" id="ARBA00010161"/>
    </source>
</evidence>
<evidence type="ECO:0000256" key="2">
    <source>
        <dbReference type="ARBA" id="ARBA00007512"/>
    </source>
</evidence>
<feature type="compositionally biased region" description="Polar residues" evidence="13">
    <location>
        <begin position="172"/>
        <end position="202"/>
    </location>
</feature>
<feature type="compositionally biased region" description="Basic and acidic residues" evidence="13">
    <location>
        <begin position="203"/>
        <end position="225"/>
    </location>
</feature>
<comment type="caution">
    <text evidence="15">The sequence shown here is derived from an EMBL/GenBank/DDBJ whole genome shotgun (WGS) entry which is preliminary data.</text>
</comment>
<comment type="similarity">
    <text evidence="2">Belongs to the asfivirus DP71L family.</text>
</comment>
<evidence type="ECO:0000256" key="8">
    <source>
        <dbReference type="ARBA" id="ARBA00022830"/>
    </source>
</evidence>
<comment type="subunit">
    <text evidence="4">Interacts (via C-terminus) with host PPP1CB.</text>
</comment>
<dbReference type="AlphaFoldDB" id="A0AAN8ZXQ3"/>
<keyword evidence="7" id="KW-1090">Inhibition of host innate immune response by virus</keyword>
<reference evidence="15 16" key="1">
    <citation type="submission" date="2023-11" db="EMBL/GenBank/DDBJ databases">
        <title>Halocaridina rubra genome assembly.</title>
        <authorList>
            <person name="Smith C."/>
        </authorList>
    </citation>
    <scope>NUCLEOTIDE SEQUENCE [LARGE SCALE GENOMIC DNA]</scope>
    <source>
        <strain evidence="15">EP-1</strain>
        <tissue evidence="15">Whole</tissue>
    </source>
</reference>
<evidence type="ECO:0000256" key="7">
    <source>
        <dbReference type="ARBA" id="ARBA00022632"/>
    </source>
</evidence>
<sequence length="675" mass="75719">MDVKMPFLPSSLGFGGWESWYRGMTGKKELNSVAPRVRLDQNFHLPILDADNSMLSIAGPFPVFCSQIMTSNYNNCKYMRHTPPVTLVNQVNGMTSPQGIRTEAQPPLLKSSDVGHPLWYPASSESQLEYQDLLQSFSFHPSYSVFTDSKIKSSKPLNPEAKEWVPNKYKESNYSNVSKTNPSPVSSADRSYPSRTATVSSDSYKESMHREREVCKSSSNKKTDNPQDNDVDDSSKNSSFNINTSDRVVVDKSHEKISQDDEKHVKNSHGTNIKIADGEKPGEYNTSTSVGKSFSQQVDMNPLSYANITRKSPEPLPPVNRLIMLEGNSNSHGESAKQPLPKIFIKDRKYPKEKAPLSMEKKKKDFLPFKTASRAQKKCSKMFLKDLRETSPAKIDASLSKNAYNIESNSCNSDVMARLCVSTSPLIIDLSKSDIFSEKCAHSSQSVKSQRSVSESSGSSISHTRTQSESTVGSVDSLDIEFGEEIEIQNEPKYFSGCLEIKSNSAAFDKSTNSILSYILGFENSDSEESDEDDSDDSSWDTVGECNGFDDLDSWQTCGLVIPMSSLPSPKCCSDKLSISEEVCDNLDDINKRWSEEICKDICDATPNKVRFGEIRVYPMVTWSFAYRNARQGPWEQYARDRSRFQSRILSLEPVISPVLSESHRMMMYDKLHKM</sequence>
<evidence type="ECO:0000256" key="1">
    <source>
        <dbReference type="ARBA" id="ARBA00003756"/>
    </source>
</evidence>
<dbReference type="GO" id="GO:0019888">
    <property type="term" value="F:protein phosphatase regulator activity"/>
    <property type="evidence" value="ECO:0007669"/>
    <property type="project" value="TreeGrafter"/>
</dbReference>
<dbReference type="GO" id="GO:0039502">
    <property type="term" value="P:symbiont-mediated suppression of host type I interferon-mediated signaling pathway"/>
    <property type="evidence" value="ECO:0007669"/>
    <property type="project" value="UniProtKB-KW"/>
</dbReference>
<keyword evidence="9" id="KW-0426">Late protein</keyword>
<evidence type="ECO:0000256" key="4">
    <source>
        <dbReference type="ARBA" id="ARBA00011204"/>
    </source>
</evidence>
<evidence type="ECO:0000256" key="6">
    <source>
        <dbReference type="ARBA" id="ARBA00022581"/>
    </source>
</evidence>
<evidence type="ECO:0000256" key="12">
    <source>
        <dbReference type="ARBA" id="ARBA00031298"/>
    </source>
</evidence>
<evidence type="ECO:0000256" key="5">
    <source>
        <dbReference type="ARBA" id="ARBA00019072"/>
    </source>
</evidence>
<feature type="compositionally biased region" description="Low complexity" evidence="13">
    <location>
        <begin position="447"/>
        <end position="468"/>
    </location>
</feature>
<dbReference type="Pfam" id="PF10488">
    <property type="entry name" value="PP1c_bdg"/>
    <property type="match status" value="1"/>
</dbReference>
<keyword evidence="16" id="KW-1185">Reference proteome</keyword>
<keyword evidence="10" id="KW-0922">Interferon antiviral system evasion</keyword>
<evidence type="ECO:0000313" key="16">
    <source>
        <dbReference type="Proteomes" id="UP001381693"/>
    </source>
</evidence>
<dbReference type="GO" id="GO:0051246">
    <property type="term" value="P:regulation of protein metabolic process"/>
    <property type="evidence" value="ECO:0007669"/>
    <property type="project" value="UniProtKB-ARBA"/>
</dbReference>
<keyword evidence="11" id="KW-0899">Viral immunoevasion</keyword>
<evidence type="ECO:0000256" key="13">
    <source>
        <dbReference type="SAM" id="MobiDB-lite"/>
    </source>
</evidence>